<dbReference type="InterPro" id="IPR012983">
    <property type="entry name" value="PHR"/>
</dbReference>
<dbReference type="Pfam" id="PF08005">
    <property type="entry name" value="PHR"/>
    <property type="match status" value="1"/>
</dbReference>
<reference evidence="3" key="2">
    <citation type="journal article" date="2021" name="Genome Biol. Evol.">
        <title>Developing a high-quality reference genome for a parasitic bivalve with doubly uniparental inheritance (Bivalvia: Unionida).</title>
        <authorList>
            <person name="Smith C.H."/>
        </authorList>
    </citation>
    <scope>NUCLEOTIDE SEQUENCE</scope>
    <source>
        <strain evidence="3">CHS0354</strain>
        <tissue evidence="3">Mantle</tissue>
    </source>
</reference>
<reference evidence="3" key="1">
    <citation type="journal article" date="2021" name="Genome Biol. Evol.">
        <title>A High-Quality Reference Genome for a Parasitic Bivalve with Doubly Uniparental Inheritance (Bivalvia: Unionida).</title>
        <authorList>
            <person name="Smith C.H."/>
        </authorList>
    </citation>
    <scope>NUCLEOTIDE SEQUENCE</scope>
    <source>
        <strain evidence="3">CHS0354</strain>
    </source>
</reference>
<sequence length="557" mass="63980">MHSTEYFAKSVLEPIDVQGIKVNVASRCIRTGHDVLVKRFFKKSVDASWKSDVMNGDRINFIVNTGAALKGVSLYGSTGQSFLYTVSLHETENGSLIQKSKCRLDFYSDVCTFPFKTSCHLAANVTYTLVAIKEGPTAFYGVNGVLSNHVHLTGGRKLEVKFEKPHVDVKEAISNYFYKDFSYRLIHYLLEKNHGFIISFQQLKRKIIPSMGLFRRHALNYNVDDIHQKAKKEIENGCNGCENLRRTLKIKYCIKITREFARDIVRELDKNGVERRKRRRLRRRQYITKGPNYVWHIDGYDKLTPYGIGIHGCIDGFSRKILWLHAAITNRRPEVVASYFVDTVEKFHGCPVKVRGDPGTENGMVAAMQMALHNSENAFIYGTSHANQRIERWWGILRQCKADFWIDHFKTLVSDGHLVKGNRIHLLCLQIVYVPLIQSHLREVIEMWNSHNIRRQKMGDVINGIPDILFSNPEITGAENCLAPVTEVEIQDLKELCQNNYTELDPDFIRIVQEVTETHQIPDAAEDFDTAKNLYIVRSNYKAVSSDVTDKIQVIYN</sequence>
<dbReference type="AlphaFoldDB" id="A0AAE0T0D4"/>
<dbReference type="EMBL" id="JAEAOA010002205">
    <property type="protein sequence ID" value="KAK3601374.1"/>
    <property type="molecule type" value="Genomic_DNA"/>
</dbReference>
<feature type="domain" description="Integrase core" evidence="2">
    <location>
        <begin position="286"/>
        <end position="457"/>
    </location>
</feature>
<dbReference type="Pfam" id="PF24764">
    <property type="entry name" value="rva_4"/>
    <property type="match status" value="1"/>
</dbReference>
<dbReference type="SUPFAM" id="SSF53098">
    <property type="entry name" value="Ribonuclease H-like"/>
    <property type="match status" value="1"/>
</dbReference>
<reference evidence="3" key="3">
    <citation type="submission" date="2023-05" db="EMBL/GenBank/DDBJ databases">
        <authorList>
            <person name="Smith C.H."/>
        </authorList>
    </citation>
    <scope>NUCLEOTIDE SEQUENCE</scope>
    <source>
        <strain evidence="3">CHS0354</strain>
        <tissue evidence="3">Mantle</tissue>
    </source>
</reference>
<dbReference type="InterPro" id="IPR012337">
    <property type="entry name" value="RNaseH-like_sf"/>
</dbReference>
<evidence type="ECO:0000313" key="4">
    <source>
        <dbReference type="Proteomes" id="UP001195483"/>
    </source>
</evidence>
<dbReference type="PANTHER" id="PTHR46791">
    <property type="entry name" value="EXPRESSED PROTEIN"/>
    <property type="match status" value="1"/>
</dbReference>
<organism evidence="3 4">
    <name type="scientific">Potamilus streckersoni</name>
    <dbReference type="NCBI Taxonomy" id="2493646"/>
    <lineage>
        <taxon>Eukaryota</taxon>
        <taxon>Metazoa</taxon>
        <taxon>Spiralia</taxon>
        <taxon>Lophotrochozoa</taxon>
        <taxon>Mollusca</taxon>
        <taxon>Bivalvia</taxon>
        <taxon>Autobranchia</taxon>
        <taxon>Heteroconchia</taxon>
        <taxon>Palaeoheterodonta</taxon>
        <taxon>Unionida</taxon>
        <taxon>Unionoidea</taxon>
        <taxon>Unionidae</taxon>
        <taxon>Ambleminae</taxon>
        <taxon>Lampsilini</taxon>
        <taxon>Potamilus</taxon>
    </lineage>
</organism>
<name>A0AAE0T0D4_9BIVA</name>
<accession>A0AAE0T0D4</accession>
<comment type="caution">
    <text evidence="3">The sequence shown here is derived from an EMBL/GenBank/DDBJ whole genome shotgun (WGS) entry which is preliminary data.</text>
</comment>
<evidence type="ECO:0008006" key="5">
    <source>
        <dbReference type="Google" id="ProtNLM"/>
    </source>
</evidence>
<evidence type="ECO:0000259" key="1">
    <source>
        <dbReference type="Pfam" id="PF08005"/>
    </source>
</evidence>
<protein>
    <recommendedName>
        <fullName evidence="5">Integrase catalytic domain-containing protein</fullName>
    </recommendedName>
</protein>
<keyword evidence="4" id="KW-1185">Reference proteome</keyword>
<dbReference type="Proteomes" id="UP001195483">
    <property type="component" value="Unassembled WGS sequence"/>
</dbReference>
<dbReference type="PANTHER" id="PTHR46791:SF13">
    <property type="entry name" value="CLR5 DOMAIN-CONTAINING PROTEIN"/>
    <property type="match status" value="1"/>
</dbReference>
<dbReference type="InterPro" id="IPR038648">
    <property type="entry name" value="PHR_sf"/>
</dbReference>
<evidence type="ECO:0000259" key="2">
    <source>
        <dbReference type="Pfam" id="PF24764"/>
    </source>
</evidence>
<evidence type="ECO:0000313" key="3">
    <source>
        <dbReference type="EMBL" id="KAK3601374.1"/>
    </source>
</evidence>
<dbReference type="InterPro" id="IPR058913">
    <property type="entry name" value="Integrase_dom_put"/>
</dbReference>
<feature type="domain" description="PHR" evidence="1">
    <location>
        <begin position="43"/>
        <end position="150"/>
    </location>
</feature>
<gene>
    <name evidence="3" type="ORF">CHS0354_037689</name>
</gene>
<dbReference type="Gene3D" id="2.60.120.820">
    <property type="entry name" value="PHR domain"/>
    <property type="match status" value="1"/>
</dbReference>
<proteinExistence type="predicted"/>